<organism evidence="2 3">
    <name type="scientific">Paraburkholderia metrosideri</name>
    <dbReference type="NCBI Taxonomy" id="580937"/>
    <lineage>
        <taxon>Bacteria</taxon>
        <taxon>Pseudomonadati</taxon>
        <taxon>Pseudomonadota</taxon>
        <taxon>Betaproteobacteria</taxon>
        <taxon>Burkholderiales</taxon>
        <taxon>Burkholderiaceae</taxon>
        <taxon>Paraburkholderia</taxon>
    </lineage>
</organism>
<proteinExistence type="predicted"/>
<reference evidence="2 3" key="1">
    <citation type="submission" date="2020-10" db="EMBL/GenBank/DDBJ databases">
        <authorList>
            <person name="Peeters C."/>
        </authorList>
    </citation>
    <scope>NUCLEOTIDE SEQUENCE [LARGE SCALE GENOMIC DNA]</scope>
    <source>
        <strain evidence="2 3">LMG 28140</strain>
    </source>
</reference>
<protein>
    <submittedName>
        <fullName evidence="2">Uncharacterized protein</fullName>
    </submittedName>
</protein>
<dbReference type="Proteomes" id="UP000598032">
    <property type="component" value="Unassembled WGS sequence"/>
</dbReference>
<sequence length="213" mass="23346">MRRIAVSVFVALICNFSNAQQAPIVGVWEQLPVVDANGGANAVRHNIVFVDQKIADDTVFSGLVDAGTKNSVLCCVKVSKNSSITLADLLKKYQWDDDIGDHLKKVTGWKYIYEASLVDQSAQNPRIRELLKDLSMPPAMSPYSAAIVSGKIAAEEVDKKFSTSGAAISFFHVSEQERHAVQVFCQWRAGETDGRDVCRLIVEADSAREGVSR</sequence>
<keyword evidence="3" id="KW-1185">Reference proteome</keyword>
<evidence type="ECO:0000313" key="2">
    <source>
        <dbReference type="EMBL" id="CAD6541089.1"/>
    </source>
</evidence>
<evidence type="ECO:0000256" key="1">
    <source>
        <dbReference type="SAM" id="SignalP"/>
    </source>
</evidence>
<accession>A0ABM8NSF3</accession>
<feature type="chain" id="PRO_5047197967" evidence="1">
    <location>
        <begin position="20"/>
        <end position="213"/>
    </location>
</feature>
<gene>
    <name evidence="2" type="ORF">LMG28140_03616</name>
</gene>
<dbReference type="EMBL" id="CAJHCP010000007">
    <property type="protein sequence ID" value="CAD6541089.1"/>
    <property type="molecule type" value="Genomic_DNA"/>
</dbReference>
<name>A0ABM8NSF3_9BURK</name>
<dbReference type="RefSeq" id="WP_201643624.1">
    <property type="nucleotide sequence ID" value="NZ_CAJHCP010000007.1"/>
</dbReference>
<feature type="signal peptide" evidence="1">
    <location>
        <begin position="1"/>
        <end position="19"/>
    </location>
</feature>
<evidence type="ECO:0000313" key="3">
    <source>
        <dbReference type="Proteomes" id="UP000598032"/>
    </source>
</evidence>
<keyword evidence="1" id="KW-0732">Signal</keyword>
<comment type="caution">
    <text evidence="2">The sequence shown here is derived from an EMBL/GenBank/DDBJ whole genome shotgun (WGS) entry which is preliminary data.</text>
</comment>